<proteinExistence type="predicted"/>
<evidence type="ECO:0000313" key="2">
    <source>
        <dbReference type="Proteomes" id="UP000439903"/>
    </source>
</evidence>
<accession>A0A8H3X6H9</accession>
<reference evidence="1 2" key="1">
    <citation type="journal article" date="2019" name="Environ. Microbiol.">
        <title>At the nexus of three kingdoms: the genome of the mycorrhizal fungus Gigaspora margarita provides insights into plant, endobacterial and fungal interactions.</title>
        <authorList>
            <person name="Venice F."/>
            <person name="Ghignone S."/>
            <person name="Salvioli di Fossalunga A."/>
            <person name="Amselem J."/>
            <person name="Novero M."/>
            <person name="Xianan X."/>
            <person name="Sedzielewska Toro K."/>
            <person name="Morin E."/>
            <person name="Lipzen A."/>
            <person name="Grigoriev I.V."/>
            <person name="Henrissat B."/>
            <person name="Martin F.M."/>
            <person name="Bonfante P."/>
        </authorList>
    </citation>
    <scope>NUCLEOTIDE SEQUENCE [LARGE SCALE GENOMIC DNA]</scope>
    <source>
        <strain evidence="1 2">BEG34</strain>
    </source>
</reference>
<name>A0A8H3X6H9_GIGMA</name>
<keyword evidence="2" id="KW-1185">Reference proteome</keyword>
<comment type="caution">
    <text evidence="1">The sequence shown here is derived from an EMBL/GenBank/DDBJ whole genome shotgun (WGS) entry which is preliminary data.</text>
</comment>
<gene>
    <name evidence="1" type="ORF">F8M41_006855</name>
</gene>
<organism evidence="1 2">
    <name type="scientific">Gigaspora margarita</name>
    <dbReference type="NCBI Taxonomy" id="4874"/>
    <lineage>
        <taxon>Eukaryota</taxon>
        <taxon>Fungi</taxon>
        <taxon>Fungi incertae sedis</taxon>
        <taxon>Mucoromycota</taxon>
        <taxon>Glomeromycotina</taxon>
        <taxon>Glomeromycetes</taxon>
        <taxon>Diversisporales</taxon>
        <taxon>Gigasporaceae</taxon>
        <taxon>Gigaspora</taxon>
    </lineage>
</organism>
<protein>
    <submittedName>
        <fullName evidence="1">Gyf domain protein</fullName>
    </submittedName>
</protein>
<dbReference type="Proteomes" id="UP000439903">
    <property type="component" value="Unassembled WGS sequence"/>
</dbReference>
<sequence>MLSLYQHELSEKSDVPGSNISALNPFKYSKEFMIKLYKLVGLPLEFEWHEYITCEELLQPMILIVPTEQKQKVSN</sequence>
<dbReference type="EMBL" id="WTPW01001681">
    <property type="protein sequence ID" value="KAF0421087.1"/>
    <property type="molecule type" value="Genomic_DNA"/>
</dbReference>
<dbReference type="AlphaFoldDB" id="A0A8H3X6H9"/>
<dbReference type="OrthoDB" id="6415790at2759"/>
<evidence type="ECO:0000313" key="1">
    <source>
        <dbReference type="EMBL" id="KAF0421087.1"/>
    </source>
</evidence>